<name>A0A0J7JTR6_LASNI</name>
<evidence type="ECO:0000313" key="2">
    <source>
        <dbReference type="Proteomes" id="UP000036403"/>
    </source>
</evidence>
<dbReference type="Proteomes" id="UP000036403">
    <property type="component" value="Unassembled WGS sequence"/>
</dbReference>
<dbReference type="PaxDb" id="67767-A0A0J7JTR6"/>
<feature type="non-terminal residue" evidence="1">
    <location>
        <position position="1"/>
    </location>
</feature>
<keyword evidence="2" id="KW-1185">Reference proteome</keyword>
<reference evidence="1 2" key="1">
    <citation type="submission" date="2015-04" db="EMBL/GenBank/DDBJ databases">
        <title>Lasius niger genome sequencing.</title>
        <authorList>
            <person name="Konorov E.A."/>
            <person name="Nikitin M.A."/>
            <person name="Kirill M.V."/>
            <person name="Chang P."/>
        </authorList>
    </citation>
    <scope>NUCLEOTIDE SEQUENCE [LARGE SCALE GENOMIC DNA]</scope>
    <source>
        <tissue evidence="1">Whole</tissue>
    </source>
</reference>
<accession>A0A0J7JTR6</accession>
<dbReference type="OrthoDB" id="7553226at2759"/>
<gene>
    <name evidence="1" type="ORF">RF55_25942</name>
</gene>
<proteinExistence type="predicted"/>
<organism evidence="1 2">
    <name type="scientific">Lasius niger</name>
    <name type="common">Black garden ant</name>
    <dbReference type="NCBI Taxonomy" id="67767"/>
    <lineage>
        <taxon>Eukaryota</taxon>
        <taxon>Metazoa</taxon>
        <taxon>Ecdysozoa</taxon>
        <taxon>Arthropoda</taxon>
        <taxon>Hexapoda</taxon>
        <taxon>Insecta</taxon>
        <taxon>Pterygota</taxon>
        <taxon>Neoptera</taxon>
        <taxon>Endopterygota</taxon>
        <taxon>Hymenoptera</taxon>
        <taxon>Apocrita</taxon>
        <taxon>Aculeata</taxon>
        <taxon>Formicoidea</taxon>
        <taxon>Formicidae</taxon>
        <taxon>Formicinae</taxon>
        <taxon>Lasius</taxon>
        <taxon>Lasius</taxon>
    </lineage>
</organism>
<dbReference type="EMBL" id="LBMM01034096">
    <property type="protein sequence ID" value="KMQ81567.1"/>
    <property type="molecule type" value="Genomic_DNA"/>
</dbReference>
<sequence length="165" mass="18888">EMNCPLELKNASVKVSWWNKELSKLKSEARRLFNRTRNINTPGTWERILCKDNNQQWGCLKLPCGRFTKSTEETLSHLMEVHFPEFQETLPVSVSRHRPRAAYKPRARSLAAKVVYPQAVEWAVGSFEPYKAPGPNGIQPILLQEGLKVMLGQLTKVFRASIALR</sequence>
<evidence type="ECO:0000313" key="1">
    <source>
        <dbReference type="EMBL" id="KMQ81567.1"/>
    </source>
</evidence>
<comment type="caution">
    <text evidence="1">The sequence shown here is derived from an EMBL/GenBank/DDBJ whole genome shotgun (WGS) entry which is preliminary data.</text>
</comment>
<protein>
    <submittedName>
        <fullName evidence="1">Lian-aa1 retrotransposon protein</fullName>
    </submittedName>
</protein>
<feature type="non-terminal residue" evidence="1">
    <location>
        <position position="165"/>
    </location>
</feature>
<dbReference type="AlphaFoldDB" id="A0A0J7JTR6"/>